<dbReference type="InterPro" id="IPR012556">
    <property type="entry name" value="Entericidin"/>
</dbReference>
<protein>
    <submittedName>
        <fullName evidence="8">Entericidin EcnAB</fullName>
    </submittedName>
</protein>
<feature type="signal peptide" evidence="7">
    <location>
        <begin position="1"/>
        <end position="17"/>
    </location>
</feature>
<feature type="chain" id="PRO_5016171345" evidence="7">
    <location>
        <begin position="18"/>
        <end position="44"/>
    </location>
</feature>
<evidence type="ECO:0000256" key="2">
    <source>
        <dbReference type="ARBA" id="ARBA00022475"/>
    </source>
</evidence>
<dbReference type="GO" id="GO:0016020">
    <property type="term" value="C:membrane"/>
    <property type="evidence" value="ECO:0007669"/>
    <property type="project" value="InterPro"/>
</dbReference>
<organism evidence="8 9">
    <name type="scientific">Cereibacter sphaeroides</name>
    <name type="common">Rhodobacter sphaeroides</name>
    <dbReference type="NCBI Taxonomy" id="1063"/>
    <lineage>
        <taxon>Bacteria</taxon>
        <taxon>Pseudomonadati</taxon>
        <taxon>Pseudomonadota</taxon>
        <taxon>Alphaproteobacteria</taxon>
        <taxon>Rhodobacterales</taxon>
        <taxon>Paracoccaceae</taxon>
        <taxon>Cereibacter</taxon>
    </lineage>
</organism>
<dbReference type="AlphaFoldDB" id="A0A2W5SGY5"/>
<gene>
    <name evidence="8" type="ORF">DI533_05610</name>
</gene>
<keyword evidence="4" id="KW-0472">Membrane</keyword>
<evidence type="ECO:0000256" key="3">
    <source>
        <dbReference type="ARBA" id="ARBA00022729"/>
    </source>
</evidence>
<comment type="similarity">
    <text evidence="1">Belongs to the EcnA/EcnB lipoprotein family.</text>
</comment>
<sequence length="44" mass="4614">MRFRTVLMPLIAVLALAACETVEGAGKDIQKAGAVVTNEAQKAQ</sequence>
<dbReference type="EMBL" id="QFQS01000001">
    <property type="protein sequence ID" value="PZR00083.1"/>
    <property type="molecule type" value="Genomic_DNA"/>
</dbReference>
<evidence type="ECO:0000313" key="8">
    <source>
        <dbReference type="EMBL" id="PZR00083.1"/>
    </source>
</evidence>
<accession>A0A2W5SGY5</accession>
<evidence type="ECO:0000256" key="1">
    <source>
        <dbReference type="ARBA" id="ARBA00010296"/>
    </source>
</evidence>
<evidence type="ECO:0000256" key="7">
    <source>
        <dbReference type="SAM" id="SignalP"/>
    </source>
</evidence>
<dbReference type="PROSITE" id="PS51257">
    <property type="entry name" value="PROKAR_LIPOPROTEIN"/>
    <property type="match status" value="1"/>
</dbReference>
<evidence type="ECO:0000256" key="4">
    <source>
        <dbReference type="ARBA" id="ARBA00023136"/>
    </source>
</evidence>
<dbReference type="Pfam" id="PF08085">
    <property type="entry name" value="Entericidin"/>
    <property type="match status" value="1"/>
</dbReference>
<dbReference type="GO" id="GO:0009636">
    <property type="term" value="P:response to toxic substance"/>
    <property type="evidence" value="ECO:0007669"/>
    <property type="project" value="InterPro"/>
</dbReference>
<comment type="caution">
    <text evidence="8">The sequence shown here is derived from an EMBL/GenBank/DDBJ whole genome shotgun (WGS) entry which is preliminary data.</text>
</comment>
<keyword evidence="3 7" id="KW-0732">Signal</keyword>
<keyword evidence="6" id="KW-0449">Lipoprotein</keyword>
<evidence type="ECO:0000256" key="6">
    <source>
        <dbReference type="ARBA" id="ARBA00023288"/>
    </source>
</evidence>
<evidence type="ECO:0000256" key="5">
    <source>
        <dbReference type="ARBA" id="ARBA00023139"/>
    </source>
</evidence>
<keyword evidence="2" id="KW-1003">Cell membrane</keyword>
<dbReference type="Proteomes" id="UP000248975">
    <property type="component" value="Unassembled WGS sequence"/>
</dbReference>
<evidence type="ECO:0000313" key="9">
    <source>
        <dbReference type="Proteomes" id="UP000248975"/>
    </source>
</evidence>
<name>A0A2W5SGY5_CERSP</name>
<keyword evidence="5" id="KW-0564">Palmitate</keyword>
<reference evidence="8 9" key="1">
    <citation type="submission" date="2017-08" db="EMBL/GenBank/DDBJ databases">
        <title>Infants hospitalized years apart are colonized by the same room-sourced microbial strains.</title>
        <authorList>
            <person name="Brooks B."/>
            <person name="Olm M.R."/>
            <person name="Firek B.A."/>
            <person name="Baker R."/>
            <person name="Thomas B.C."/>
            <person name="Morowitz M.J."/>
            <person name="Banfield J.F."/>
        </authorList>
    </citation>
    <scope>NUCLEOTIDE SEQUENCE [LARGE SCALE GENOMIC DNA]</scope>
    <source>
        <strain evidence="8">S2_003_000_R2_11</strain>
    </source>
</reference>
<proteinExistence type="inferred from homology"/>